<dbReference type="EnsemblPlants" id="AET1Gv20402700.15">
    <property type="protein sequence ID" value="AET1Gv20402700.15"/>
    <property type="gene ID" value="AET1Gv20402700"/>
</dbReference>
<reference evidence="2" key="1">
    <citation type="journal article" date="2014" name="Science">
        <title>Ancient hybridizations among the ancestral genomes of bread wheat.</title>
        <authorList>
            <consortium name="International Wheat Genome Sequencing Consortium,"/>
            <person name="Marcussen T."/>
            <person name="Sandve S.R."/>
            <person name="Heier L."/>
            <person name="Spannagl M."/>
            <person name="Pfeifer M."/>
            <person name="Jakobsen K.S."/>
            <person name="Wulff B.B."/>
            <person name="Steuernagel B."/>
            <person name="Mayer K.F."/>
            <person name="Olsen O.A."/>
        </authorList>
    </citation>
    <scope>NUCLEOTIDE SEQUENCE [LARGE SCALE GENOMIC DNA]</scope>
    <source>
        <strain evidence="2">cv. AL8/78</strain>
    </source>
</reference>
<evidence type="ECO:0000313" key="2">
    <source>
        <dbReference type="Proteomes" id="UP000015105"/>
    </source>
</evidence>
<reference evidence="1" key="5">
    <citation type="journal article" date="2021" name="G3 (Bethesda)">
        <title>Aegilops tauschii genome assembly Aet v5.0 features greater sequence contiguity and improved annotation.</title>
        <authorList>
            <person name="Wang L."/>
            <person name="Zhu T."/>
            <person name="Rodriguez J.C."/>
            <person name="Deal K.R."/>
            <person name="Dubcovsky J."/>
            <person name="McGuire P.E."/>
            <person name="Lux T."/>
            <person name="Spannagl M."/>
            <person name="Mayer K.F.X."/>
            <person name="Baldrich P."/>
            <person name="Meyers B.C."/>
            <person name="Huo N."/>
            <person name="Gu Y.Q."/>
            <person name="Zhou H."/>
            <person name="Devos K.M."/>
            <person name="Bennetzen J.L."/>
            <person name="Unver T."/>
            <person name="Budak H."/>
            <person name="Gulick P.J."/>
            <person name="Galiba G."/>
            <person name="Kalapos B."/>
            <person name="Nelson D.R."/>
            <person name="Li P."/>
            <person name="You F.M."/>
            <person name="Luo M.C."/>
            <person name="Dvorak J."/>
        </authorList>
    </citation>
    <scope>NUCLEOTIDE SEQUENCE [LARGE SCALE GENOMIC DNA]</scope>
    <source>
        <strain evidence="1">cv. AL8/78</strain>
    </source>
</reference>
<dbReference type="Proteomes" id="UP000015105">
    <property type="component" value="Chromosome 1D"/>
</dbReference>
<proteinExistence type="predicted"/>
<accession>A0A452YFT5</accession>
<name>A0A452YFT5_AEGTS</name>
<reference evidence="1" key="3">
    <citation type="journal article" date="2017" name="Nature">
        <title>Genome sequence of the progenitor of the wheat D genome Aegilops tauschii.</title>
        <authorList>
            <person name="Luo M.C."/>
            <person name="Gu Y.Q."/>
            <person name="Puiu D."/>
            <person name="Wang H."/>
            <person name="Twardziok S.O."/>
            <person name="Deal K.R."/>
            <person name="Huo N."/>
            <person name="Zhu T."/>
            <person name="Wang L."/>
            <person name="Wang Y."/>
            <person name="McGuire P.E."/>
            <person name="Liu S."/>
            <person name="Long H."/>
            <person name="Ramasamy R.K."/>
            <person name="Rodriguez J.C."/>
            <person name="Van S.L."/>
            <person name="Yuan L."/>
            <person name="Wang Z."/>
            <person name="Xia Z."/>
            <person name="Xiao L."/>
            <person name="Anderson O.D."/>
            <person name="Ouyang S."/>
            <person name="Liang Y."/>
            <person name="Zimin A.V."/>
            <person name="Pertea G."/>
            <person name="Qi P."/>
            <person name="Bennetzen J.L."/>
            <person name="Dai X."/>
            <person name="Dawson M.W."/>
            <person name="Muller H.G."/>
            <person name="Kugler K."/>
            <person name="Rivarola-Duarte L."/>
            <person name="Spannagl M."/>
            <person name="Mayer K.F.X."/>
            <person name="Lu F.H."/>
            <person name="Bevan M.W."/>
            <person name="Leroy P."/>
            <person name="Li P."/>
            <person name="You F.M."/>
            <person name="Sun Q."/>
            <person name="Liu Z."/>
            <person name="Lyons E."/>
            <person name="Wicker T."/>
            <person name="Salzberg S.L."/>
            <person name="Devos K.M."/>
            <person name="Dvorak J."/>
        </authorList>
    </citation>
    <scope>NUCLEOTIDE SEQUENCE [LARGE SCALE GENOMIC DNA]</scope>
    <source>
        <strain evidence="1">cv. AL8/78</strain>
    </source>
</reference>
<keyword evidence="2" id="KW-1185">Reference proteome</keyword>
<organism evidence="1 2">
    <name type="scientific">Aegilops tauschii subsp. strangulata</name>
    <name type="common">Goatgrass</name>
    <dbReference type="NCBI Taxonomy" id="200361"/>
    <lineage>
        <taxon>Eukaryota</taxon>
        <taxon>Viridiplantae</taxon>
        <taxon>Streptophyta</taxon>
        <taxon>Embryophyta</taxon>
        <taxon>Tracheophyta</taxon>
        <taxon>Spermatophyta</taxon>
        <taxon>Magnoliopsida</taxon>
        <taxon>Liliopsida</taxon>
        <taxon>Poales</taxon>
        <taxon>Poaceae</taxon>
        <taxon>BOP clade</taxon>
        <taxon>Pooideae</taxon>
        <taxon>Triticodae</taxon>
        <taxon>Triticeae</taxon>
        <taxon>Triticinae</taxon>
        <taxon>Aegilops</taxon>
    </lineage>
</organism>
<dbReference type="Gramene" id="AET1Gv20402700.15">
    <property type="protein sequence ID" value="AET1Gv20402700.15"/>
    <property type="gene ID" value="AET1Gv20402700"/>
</dbReference>
<evidence type="ECO:0000313" key="1">
    <source>
        <dbReference type="EnsemblPlants" id="AET1Gv20402700.15"/>
    </source>
</evidence>
<protein>
    <submittedName>
        <fullName evidence="1">Uncharacterized protein</fullName>
    </submittedName>
</protein>
<dbReference type="AlphaFoldDB" id="A0A452YFT5"/>
<sequence length="33" mass="3953">PYKHCLQNRTGGPTRINQNRRLIRSFLPKRLFA</sequence>
<reference evidence="2" key="2">
    <citation type="journal article" date="2017" name="Nat. Plants">
        <title>The Aegilops tauschii genome reveals multiple impacts of transposons.</title>
        <authorList>
            <person name="Zhao G."/>
            <person name="Zou C."/>
            <person name="Li K."/>
            <person name="Wang K."/>
            <person name="Li T."/>
            <person name="Gao L."/>
            <person name="Zhang X."/>
            <person name="Wang H."/>
            <person name="Yang Z."/>
            <person name="Liu X."/>
            <person name="Jiang W."/>
            <person name="Mao L."/>
            <person name="Kong X."/>
            <person name="Jiao Y."/>
            <person name="Jia J."/>
        </authorList>
    </citation>
    <scope>NUCLEOTIDE SEQUENCE [LARGE SCALE GENOMIC DNA]</scope>
    <source>
        <strain evidence="2">cv. AL8/78</strain>
    </source>
</reference>
<reference evidence="1" key="4">
    <citation type="submission" date="2019-03" db="UniProtKB">
        <authorList>
            <consortium name="EnsemblPlants"/>
        </authorList>
    </citation>
    <scope>IDENTIFICATION</scope>
</reference>